<evidence type="ECO:0000313" key="8">
    <source>
        <dbReference type="EMBL" id="GBC63400.1"/>
    </source>
</evidence>
<evidence type="ECO:0000256" key="2">
    <source>
        <dbReference type="ARBA" id="ARBA00029447"/>
    </source>
</evidence>
<dbReference type="GO" id="GO:0016020">
    <property type="term" value="C:membrane"/>
    <property type="evidence" value="ECO:0007669"/>
    <property type="project" value="InterPro"/>
</dbReference>
<reference evidence="9" key="2">
    <citation type="submission" date="2019-01" db="EMBL/GenBank/DDBJ databases">
        <title>Genome sequence of Desulfonema ishimotonii strain Tokyo 01.</title>
        <authorList>
            <person name="Fukui M."/>
        </authorList>
    </citation>
    <scope>NUCLEOTIDE SEQUENCE [LARGE SCALE GENOMIC DNA]</scope>
    <source>
        <strain evidence="9">Tokyo 01</strain>
    </source>
</reference>
<dbReference type="GO" id="GO:0007165">
    <property type="term" value="P:signal transduction"/>
    <property type="evidence" value="ECO:0007669"/>
    <property type="project" value="UniProtKB-KW"/>
</dbReference>
<keyword evidence="5" id="KW-0812">Transmembrane</keyword>
<comment type="caution">
    <text evidence="8">The sequence shown here is derived from an EMBL/GenBank/DDBJ whole genome shotgun (WGS) entry which is preliminary data.</text>
</comment>
<keyword evidence="5" id="KW-1133">Transmembrane helix</keyword>
<dbReference type="SMART" id="SM00304">
    <property type="entry name" value="HAMP"/>
    <property type="match status" value="2"/>
</dbReference>
<dbReference type="Gene3D" id="6.10.340.10">
    <property type="match status" value="1"/>
</dbReference>
<feature type="domain" description="Methyl-accepting transducer" evidence="6">
    <location>
        <begin position="441"/>
        <end position="677"/>
    </location>
</feature>
<keyword evidence="5" id="KW-0472">Membrane</keyword>
<sequence length="714" mass="78281">MKLNLTIKKMLTVLVLTGVIVVIALAAASSYSNTKLIQSQSRLTGVVLPLESANRKIRVAMAGFLERQSQILAIQSPEELEKLSERSHLEARFARSQHQLEKLSGGKAGSESKSRKLTGVYTDFLKKDAALLESMRTSLELAAAIDQQIGIMDKVGAELQKNAEAISGRVNFAAMREKIALREYVDTEEKTDELQDAVRELLRGDLTRTQKACNDLRLGVSALSTYGRQILLVKEQDSINTIRGNKISQASGMVVSALDVLKKGVKDSDDLLVIVRRIEKDFGVLSATLTEVTQLRSRRLTEQANMTALQVSLKESTRAMAGSLDTLQALAETIRTSAEDEAERVRAWTENFVWAAGLVSILSMIVIGWFIARRIITPINSAVAFADTISRGDLTARIRLDRSEFMTKFRLGREDEIGKLVMKLGEMASNLNSLIRQVQDSGVQVTSSSTELSATAKQQKSIMASQVESTQYVVRSVGEISKVSSELGHTMQQVAAMSGETAEFASRGQADLSRMEAAILRMEEASKSISGRLEAINEKASNITSVVTTITKVADQTNLLSLNAAIEAEKAGEYGRGFTVVAREIRRLADQTAVATLDIEQMVQDMQTAVSAGVMEMDAFIKEVQRSAEDVARISTQLTRIIEQVKSLSPSFDSVNNSMQFQSESAREINNAMASLGQEVEQTMESLKESFLAIEQLDEAARGLQDEVSRFKVS</sequence>
<protein>
    <recommendedName>
        <fullName evidence="10">Methyl-accepting chemotaxis protein</fullName>
    </recommendedName>
</protein>
<dbReference type="Pfam" id="PF00672">
    <property type="entry name" value="HAMP"/>
    <property type="match status" value="1"/>
</dbReference>
<dbReference type="Proteomes" id="UP000288096">
    <property type="component" value="Unassembled WGS sequence"/>
</dbReference>
<evidence type="ECO:0000313" key="9">
    <source>
        <dbReference type="Proteomes" id="UP000288096"/>
    </source>
</evidence>
<feature type="transmembrane region" description="Helical" evidence="5">
    <location>
        <begin position="352"/>
        <end position="372"/>
    </location>
</feature>
<proteinExistence type="inferred from homology"/>
<evidence type="ECO:0000256" key="3">
    <source>
        <dbReference type="PROSITE-ProRule" id="PRU00284"/>
    </source>
</evidence>
<evidence type="ECO:0000256" key="4">
    <source>
        <dbReference type="SAM" id="Coils"/>
    </source>
</evidence>
<keyword evidence="4" id="KW-0175">Coiled coil</keyword>
<keyword evidence="1 3" id="KW-0807">Transducer</keyword>
<dbReference type="AlphaFoldDB" id="A0A401G2E4"/>
<dbReference type="PANTHER" id="PTHR32089">
    <property type="entry name" value="METHYL-ACCEPTING CHEMOTAXIS PROTEIN MCPB"/>
    <property type="match status" value="1"/>
</dbReference>
<dbReference type="InterPro" id="IPR004089">
    <property type="entry name" value="MCPsignal_dom"/>
</dbReference>
<evidence type="ECO:0008006" key="10">
    <source>
        <dbReference type="Google" id="ProtNLM"/>
    </source>
</evidence>
<dbReference type="Gene3D" id="1.10.287.950">
    <property type="entry name" value="Methyl-accepting chemotaxis protein"/>
    <property type="match status" value="1"/>
</dbReference>
<dbReference type="PROSITE" id="PS50885">
    <property type="entry name" value="HAMP"/>
    <property type="match status" value="1"/>
</dbReference>
<evidence type="ECO:0000259" key="7">
    <source>
        <dbReference type="PROSITE" id="PS50885"/>
    </source>
</evidence>
<comment type="similarity">
    <text evidence="2">Belongs to the methyl-accepting chemotaxis (MCP) protein family.</text>
</comment>
<dbReference type="CDD" id="cd06225">
    <property type="entry name" value="HAMP"/>
    <property type="match status" value="1"/>
</dbReference>
<dbReference type="SMART" id="SM00283">
    <property type="entry name" value="MA"/>
    <property type="match status" value="1"/>
</dbReference>
<accession>A0A401G2E4</accession>
<dbReference type="PROSITE" id="PS50111">
    <property type="entry name" value="CHEMOTAXIS_TRANSDUC_2"/>
    <property type="match status" value="1"/>
</dbReference>
<feature type="coiled-coil region" evidence="4">
    <location>
        <begin position="687"/>
        <end position="714"/>
    </location>
</feature>
<gene>
    <name evidence="8" type="ORF">DENIS_4394</name>
</gene>
<dbReference type="OrthoDB" id="5419060at2"/>
<name>A0A401G2E4_9BACT</name>
<reference evidence="9" key="1">
    <citation type="submission" date="2017-11" db="EMBL/GenBank/DDBJ databases">
        <authorList>
            <person name="Watanabe M."/>
            <person name="Kojima H."/>
        </authorList>
    </citation>
    <scope>NUCLEOTIDE SEQUENCE [LARGE SCALE GENOMIC DNA]</scope>
    <source>
        <strain evidence="9">Tokyo 01</strain>
    </source>
</reference>
<feature type="domain" description="HAMP" evidence="7">
    <location>
        <begin position="373"/>
        <end position="436"/>
    </location>
</feature>
<dbReference type="PANTHER" id="PTHR32089:SF120">
    <property type="entry name" value="METHYL-ACCEPTING CHEMOTAXIS PROTEIN TLPQ"/>
    <property type="match status" value="1"/>
</dbReference>
<dbReference type="EMBL" id="BEXT01000001">
    <property type="protein sequence ID" value="GBC63400.1"/>
    <property type="molecule type" value="Genomic_DNA"/>
</dbReference>
<evidence type="ECO:0000256" key="5">
    <source>
        <dbReference type="SAM" id="Phobius"/>
    </source>
</evidence>
<dbReference type="InterPro" id="IPR003660">
    <property type="entry name" value="HAMP_dom"/>
</dbReference>
<dbReference type="SUPFAM" id="SSF58104">
    <property type="entry name" value="Methyl-accepting chemotaxis protein (MCP) signaling domain"/>
    <property type="match status" value="1"/>
</dbReference>
<keyword evidence="9" id="KW-1185">Reference proteome</keyword>
<evidence type="ECO:0000259" key="6">
    <source>
        <dbReference type="PROSITE" id="PS50111"/>
    </source>
</evidence>
<evidence type="ECO:0000256" key="1">
    <source>
        <dbReference type="ARBA" id="ARBA00023224"/>
    </source>
</evidence>
<dbReference type="RefSeq" id="WP_124330468.1">
    <property type="nucleotide sequence ID" value="NZ_BEXT01000001.1"/>
</dbReference>
<dbReference type="Pfam" id="PF00015">
    <property type="entry name" value="MCPsignal"/>
    <property type="match status" value="1"/>
</dbReference>
<organism evidence="8 9">
    <name type="scientific">Desulfonema ishimotonii</name>
    <dbReference type="NCBI Taxonomy" id="45657"/>
    <lineage>
        <taxon>Bacteria</taxon>
        <taxon>Pseudomonadati</taxon>
        <taxon>Thermodesulfobacteriota</taxon>
        <taxon>Desulfobacteria</taxon>
        <taxon>Desulfobacterales</taxon>
        <taxon>Desulfococcaceae</taxon>
        <taxon>Desulfonema</taxon>
    </lineage>
</organism>